<comment type="caution">
    <text evidence="7">The sequence shown here is derived from an EMBL/GenBank/DDBJ whole genome shotgun (WGS) entry which is preliminary data.</text>
</comment>
<name>A0A2K3JVA6_TRIPR</name>
<gene>
    <name evidence="7" type="ORF">L195_g058967</name>
</gene>
<dbReference type="UniPathway" id="UPA00545">
    <property type="reaction ID" value="UER00823"/>
</dbReference>
<keyword evidence="4" id="KW-0378">Hydrolase</keyword>
<reference evidence="7 8" key="2">
    <citation type="journal article" date="2017" name="Front. Plant Sci.">
        <title>Gene Classification and Mining of Molecular Markers Useful in Red Clover (Trifolium pratense) Breeding.</title>
        <authorList>
            <person name="Istvanek J."/>
            <person name="Dluhosova J."/>
            <person name="Dluhos P."/>
            <person name="Patkova L."/>
            <person name="Nedelnik J."/>
            <person name="Repkova J."/>
        </authorList>
    </citation>
    <scope>NUCLEOTIDE SEQUENCE [LARGE SCALE GENOMIC DNA]</scope>
    <source>
        <strain evidence="8">cv. Tatra</strain>
        <tissue evidence="7">Young leaves</tissue>
    </source>
</reference>
<keyword evidence="5" id="KW-0063">Aspartyl esterase</keyword>
<dbReference type="AlphaFoldDB" id="A0A2K3JVA6"/>
<sequence>IGVGVGVVLPPEQSLGDDFGCGFGKCQTRTHGRMLPSLTKVEIQKEKYSLKSGQFPSWIHRNAQQLLKRKEKDIVFDVVVAKDGSGNFTKVVDAVNAAPSSSTKLFIIQIKRGVYYENVEVAKNNIVMIGQGMS</sequence>
<keyword evidence="3" id="KW-0964">Secreted</keyword>
<keyword evidence="3" id="KW-0134">Cell wall</keyword>
<reference evidence="7 8" key="1">
    <citation type="journal article" date="2014" name="Am. J. Bot.">
        <title>Genome assembly and annotation for red clover (Trifolium pratense; Fabaceae).</title>
        <authorList>
            <person name="Istvanek J."/>
            <person name="Jaros M."/>
            <person name="Krenek A."/>
            <person name="Repkova J."/>
        </authorList>
    </citation>
    <scope>NUCLEOTIDE SEQUENCE [LARGE SCALE GENOMIC DNA]</scope>
    <source>
        <strain evidence="8">cv. Tatra</strain>
        <tissue evidence="7">Young leaves</tissue>
    </source>
</reference>
<evidence type="ECO:0000256" key="2">
    <source>
        <dbReference type="ARBA" id="ARBA00005184"/>
    </source>
</evidence>
<organism evidence="7 8">
    <name type="scientific">Trifolium pratense</name>
    <name type="common">Red clover</name>
    <dbReference type="NCBI Taxonomy" id="57577"/>
    <lineage>
        <taxon>Eukaryota</taxon>
        <taxon>Viridiplantae</taxon>
        <taxon>Streptophyta</taxon>
        <taxon>Embryophyta</taxon>
        <taxon>Tracheophyta</taxon>
        <taxon>Spermatophyta</taxon>
        <taxon>Magnoliopsida</taxon>
        <taxon>eudicotyledons</taxon>
        <taxon>Gunneridae</taxon>
        <taxon>Pentapetalae</taxon>
        <taxon>rosids</taxon>
        <taxon>fabids</taxon>
        <taxon>Fabales</taxon>
        <taxon>Fabaceae</taxon>
        <taxon>Papilionoideae</taxon>
        <taxon>50 kb inversion clade</taxon>
        <taxon>NPAAA clade</taxon>
        <taxon>Hologalegina</taxon>
        <taxon>IRL clade</taxon>
        <taxon>Trifolieae</taxon>
        <taxon>Trifolium</taxon>
    </lineage>
</organism>
<evidence type="ECO:0000256" key="1">
    <source>
        <dbReference type="ARBA" id="ARBA00004191"/>
    </source>
</evidence>
<dbReference type="GO" id="GO:0030599">
    <property type="term" value="F:pectinesterase activity"/>
    <property type="evidence" value="ECO:0007669"/>
    <property type="project" value="InterPro"/>
</dbReference>
<feature type="domain" description="Pectinesterase catalytic" evidence="6">
    <location>
        <begin position="77"/>
        <end position="133"/>
    </location>
</feature>
<proteinExistence type="predicted"/>
<protein>
    <submittedName>
        <fullName evidence="7">Pectinesterase</fullName>
    </submittedName>
</protein>
<evidence type="ECO:0000313" key="7">
    <source>
        <dbReference type="EMBL" id="PNX57987.1"/>
    </source>
</evidence>
<feature type="non-terminal residue" evidence="7">
    <location>
        <position position="1"/>
    </location>
</feature>
<evidence type="ECO:0000256" key="4">
    <source>
        <dbReference type="ARBA" id="ARBA00022801"/>
    </source>
</evidence>
<dbReference type="PANTHER" id="PTHR31707">
    <property type="entry name" value="PECTINESTERASE"/>
    <property type="match status" value="1"/>
</dbReference>
<comment type="subcellular location">
    <subcellularLocation>
        <location evidence="1">Secreted</location>
        <location evidence="1">Cell wall</location>
    </subcellularLocation>
</comment>
<dbReference type="GO" id="GO:0042545">
    <property type="term" value="P:cell wall modification"/>
    <property type="evidence" value="ECO:0007669"/>
    <property type="project" value="InterPro"/>
</dbReference>
<dbReference type="InterPro" id="IPR011050">
    <property type="entry name" value="Pectin_lyase_fold/virulence"/>
</dbReference>
<evidence type="ECO:0000313" key="8">
    <source>
        <dbReference type="Proteomes" id="UP000236291"/>
    </source>
</evidence>
<dbReference type="InterPro" id="IPR012334">
    <property type="entry name" value="Pectin_lyas_fold"/>
</dbReference>
<evidence type="ECO:0000256" key="3">
    <source>
        <dbReference type="ARBA" id="ARBA00022512"/>
    </source>
</evidence>
<dbReference type="GO" id="GO:0045490">
    <property type="term" value="P:pectin catabolic process"/>
    <property type="evidence" value="ECO:0007669"/>
    <property type="project" value="UniProtKB-UniPathway"/>
</dbReference>
<evidence type="ECO:0000256" key="5">
    <source>
        <dbReference type="ARBA" id="ARBA00023085"/>
    </source>
</evidence>
<comment type="pathway">
    <text evidence="2">Glycan metabolism; pectin degradation; 2-dehydro-3-deoxy-D-gluconate from pectin: step 1/5.</text>
</comment>
<dbReference type="STRING" id="57577.A0A2K3JVA6"/>
<dbReference type="Proteomes" id="UP000236291">
    <property type="component" value="Unassembled WGS sequence"/>
</dbReference>
<dbReference type="SUPFAM" id="SSF51126">
    <property type="entry name" value="Pectin lyase-like"/>
    <property type="match status" value="1"/>
</dbReference>
<accession>A0A2K3JVA6</accession>
<dbReference type="EMBL" id="ASHM01125748">
    <property type="protein sequence ID" value="PNX57987.1"/>
    <property type="molecule type" value="Genomic_DNA"/>
</dbReference>
<dbReference type="Gene3D" id="2.160.20.10">
    <property type="entry name" value="Single-stranded right-handed beta-helix, Pectin lyase-like"/>
    <property type="match status" value="1"/>
</dbReference>
<dbReference type="InterPro" id="IPR000070">
    <property type="entry name" value="Pectinesterase_cat"/>
</dbReference>
<dbReference type="Pfam" id="PF01095">
    <property type="entry name" value="Pectinesterase"/>
    <property type="match status" value="1"/>
</dbReference>
<evidence type="ECO:0000259" key="6">
    <source>
        <dbReference type="Pfam" id="PF01095"/>
    </source>
</evidence>